<dbReference type="GeneID" id="20232829"/>
<keyword evidence="1" id="KW-0732">Signal</keyword>
<evidence type="ECO:0000313" key="3">
    <source>
        <dbReference type="Proteomes" id="UP000030746"/>
    </source>
</evidence>
<name>V4BDN6_LOTGI</name>
<evidence type="ECO:0000313" key="2">
    <source>
        <dbReference type="EMBL" id="ESO86859.1"/>
    </source>
</evidence>
<dbReference type="PANTHER" id="PTHR24373:SF370">
    <property type="entry name" value="FISH-LIPS, ISOFORM E"/>
    <property type="match status" value="1"/>
</dbReference>
<dbReference type="EMBL" id="KB202990">
    <property type="protein sequence ID" value="ESO86859.1"/>
    <property type="molecule type" value="Genomic_DNA"/>
</dbReference>
<keyword evidence="3" id="KW-1185">Reference proteome</keyword>
<evidence type="ECO:0008006" key="4">
    <source>
        <dbReference type="Google" id="ProtNLM"/>
    </source>
</evidence>
<protein>
    <recommendedName>
        <fullName evidence="4">LRRNT domain-containing protein</fullName>
    </recommendedName>
</protein>
<dbReference type="PROSITE" id="PS51450">
    <property type="entry name" value="LRR"/>
    <property type="match status" value="1"/>
</dbReference>
<dbReference type="OrthoDB" id="6107924at2759"/>
<feature type="non-terminal residue" evidence="2">
    <location>
        <position position="223"/>
    </location>
</feature>
<dbReference type="InterPro" id="IPR050328">
    <property type="entry name" value="Dev_Immune_Receptor"/>
</dbReference>
<organism evidence="2 3">
    <name type="scientific">Lottia gigantea</name>
    <name type="common">Giant owl limpet</name>
    <dbReference type="NCBI Taxonomy" id="225164"/>
    <lineage>
        <taxon>Eukaryota</taxon>
        <taxon>Metazoa</taxon>
        <taxon>Spiralia</taxon>
        <taxon>Lophotrochozoa</taxon>
        <taxon>Mollusca</taxon>
        <taxon>Gastropoda</taxon>
        <taxon>Patellogastropoda</taxon>
        <taxon>Lottioidea</taxon>
        <taxon>Lottiidae</taxon>
        <taxon>Lottia</taxon>
    </lineage>
</organism>
<dbReference type="CTD" id="20232829"/>
<proteinExistence type="predicted"/>
<dbReference type="GO" id="GO:0031012">
    <property type="term" value="C:extracellular matrix"/>
    <property type="evidence" value="ECO:0007669"/>
    <property type="project" value="TreeGrafter"/>
</dbReference>
<dbReference type="Gene3D" id="3.80.10.10">
    <property type="entry name" value="Ribonuclease Inhibitor"/>
    <property type="match status" value="1"/>
</dbReference>
<evidence type="ECO:0000256" key="1">
    <source>
        <dbReference type="ARBA" id="ARBA00022729"/>
    </source>
</evidence>
<accession>V4BDN6</accession>
<reference evidence="2 3" key="1">
    <citation type="journal article" date="2013" name="Nature">
        <title>Insights into bilaterian evolution from three spiralian genomes.</title>
        <authorList>
            <person name="Simakov O."/>
            <person name="Marletaz F."/>
            <person name="Cho S.J."/>
            <person name="Edsinger-Gonzales E."/>
            <person name="Havlak P."/>
            <person name="Hellsten U."/>
            <person name="Kuo D.H."/>
            <person name="Larsson T."/>
            <person name="Lv J."/>
            <person name="Arendt D."/>
            <person name="Savage R."/>
            <person name="Osoegawa K."/>
            <person name="de Jong P."/>
            <person name="Grimwood J."/>
            <person name="Chapman J.A."/>
            <person name="Shapiro H."/>
            <person name="Aerts A."/>
            <person name="Otillar R.P."/>
            <person name="Terry A.Y."/>
            <person name="Boore J.L."/>
            <person name="Grigoriev I.V."/>
            <person name="Lindberg D.R."/>
            <person name="Seaver E.C."/>
            <person name="Weisblat D.A."/>
            <person name="Putnam N.H."/>
            <person name="Rokhsar D.S."/>
        </authorList>
    </citation>
    <scope>NUCLEOTIDE SEQUENCE [LARGE SCALE GENOMIC DNA]</scope>
</reference>
<dbReference type="PANTHER" id="PTHR24373">
    <property type="entry name" value="SLIT RELATED LEUCINE-RICH REPEAT NEURONAL PROTEIN"/>
    <property type="match status" value="1"/>
</dbReference>
<gene>
    <name evidence="2" type="ORF">LOTGIDRAFT_128416</name>
</gene>
<dbReference type="InterPro" id="IPR032675">
    <property type="entry name" value="LRR_dom_sf"/>
</dbReference>
<dbReference type="SUPFAM" id="SSF52058">
    <property type="entry name" value="L domain-like"/>
    <property type="match status" value="1"/>
</dbReference>
<dbReference type="HOGENOM" id="CLU_1242802_0_0_1"/>
<dbReference type="STRING" id="225164.V4BDN6"/>
<dbReference type="KEGG" id="lgi:LOTGIDRAFT_128416"/>
<sequence length="223" mass="26125">MFNCNIINDGPILFPPYTRTENFVLDSIRPSDVDKFRFRDLTVRTRFQISNSNLNKIPNLRFKLSLGKVKPELNNLTDYVCEIGVSFKFLRSLCYSLFRSGIPVDLSYNQISNLNNFTNPLIYNFTLSHNSIKEIKQSSFPSFNILKYLDLSYNQIETIEIAAFSNLKYLKDLFLNGNNLIVFDCRLSFNIPLNYQVDLRSNQLKYPPFEYNRSTVKSRYLKV</sequence>
<dbReference type="RefSeq" id="XP_009062553.1">
    <property type="nucleotide sequence ID" value="XM_009064305.1"/>
</dbReference>
<dbReference type="AlphaFoldDB" id="V4BDN6"/>
<dbReference type="Proteomes" id="UP000030746">
    <property type="component" value="Unassembled WGS sequence"/>
</dbReference>
<dbReference type="GO" id="GO:0005615">
    <property type="term" value="C:extracellular space"/>
    <property type="evidence" value="ECO:0007669"/>
    <property type="project" value="TreeGrafter"/>
</dbReference>
<dbReference type="InterPro" id="IPR001611">
    <property type="entry name" value="Leu-rich_rpt"/>
</dbReference>
<dbReference type="Pfam" id="PF13855">
    <property type="entry name" value="LRR_8"/>
    <property type="match status" value="1"/>
</dbReference>